<evidence type="ECO:0000313" key="3">
    <source>
        <dbReference type="Proteomes" id="UP001139559"/>
    </source>
</evidence>
<dbReference type="RefSeq" id="WP_248009518.1">
    <property type="nucleotide sequence ID" value="NZ_JAJHVV010000008.1"/>
</dbReference>
<dbReference type="EMBL" id="JAJHVV010000008">
    <property type="protein sequence ID" value="MCK6264445.1"/>
    <property type="molecule type" value="Genomic_DNA"/>
</dbReference>
<organism evidence="2 3">
    <name type="scientific">Vibrio amylolyticus</name>
    <dbReference type="NCBI Taxonomy" id="2847292"/>
    <lineage>
        <taxon>Bacteria</taxon>
        <taxon>Pseudomonadati</taxon>
        <taxon>Pseudomonadota</taxon>
        <taxon>Gammaproteobacteria</taxon>
        <taxon>Vibrionales</taxon>
        <taxon>Vibrionaceae</taxon>
        <taxon>Vibrio</taxon>
    </lineage>
</organism>
<evidence type="ECO:0000313" key="2">
    <source>
        <dbReference type="EMBL" id="MCK6264445.1"/>
    </source>
</evidence>
<protein>
    <submittedName>
        <fullName evidence="2">Uncharacterized protein</fullName>
    </submittedName>
</protein>
<feature type="signal peptide" evidence="1">
    <location>
        <begin position="1"/>
        <end position="25"/>
    </location>
</feature>
<dbReference type="AlphaFoldDB" id="A0A9X1XNX8"/>
<comment type="caution">
    <text evidence="2">The sequence shown here is derived from an EMBL/GenBank/DDBJ whole genome shotgun (WGS) entry which is preliminary data.</text>
</comment>
<sequence length="147" mass="16471">MTPSIWRLFVSLSAFVLLPISTAQACAFHMAEQDNLMSFQTANYQHTLALTIETNRALKNGLIEPLAKPLRGEAGFRQISWWLHLLAQELSLNELPTSQVVIIDVPLWSDYQQGRSRMAEIDTPMPSSSEPIIALTQATLYSLVSKK</sequence>
<gene>
    <name evidence="2" type="ORF">KP803_14280</name>
</gene>
<keyword evidence="1" id="KW-0732">Signal</keyword>
<proteinExistence type="predicted"/>
<reference evidence="2" key="1">
    <citation type="submission" date="2021-11" db="EMBL/GenBank/DDBJ databases">
        <title>Vibrio ZSDE26 sp. nov. and Vibrio ZSDZ34 sp. nov., isolated from coastal seawater in Qingdao.</title>
        <authorList>
            <person name="Zhang P."/>
        </authorList>
    </citation>
    <scope>NUCLEOTIDE SEQUENCE</scope>
    <source>
        <strain evidence="2">ZSDE26</strain>
    </source>
</reference>
<dbReference type="PROSITE" id="PS51257">
    <property type="entry name" value="PROKAR_LIPOPROTEIN"/>
    <property type="match status" value="1"/>
</dbReference>
<name>A0A9X1XNX8_9VIBR</name>
<evidence type="ECO:0000256" key="1">
    <source>
        <dbReference type="SAM" id="SignalP"/>
    </source>
</evidence>
<keyword evidence="3" id="KW-1185">Reference proteome</keyword>
<feature type="chain" id="PRO_5040790963" evidence="1">
    <location>
        <begin position="26"/>
        <end position="147"/>
    </location>
</feature>
<dbReference type="Proteomes" id="UP001139559">
    <property type="component" value="Unassembled WGS sequence"/>
</dbReference>
<accession>A0A9X1XNX8</accession>